<dbReference type="CDD" id="cd00085">
    <property type="entry name" value="HNHc"/>
    <property type="match status" value="1"/>
</dbReference>
<dbReference type="AlphaFoldDB" id="A0A379W9P6"/>
<evidence type="ECO:0000259" key="1">
    <source>
        <dbReference type="SMART" id="SM00507"/>
    </source>
</evidence>
<dbReference type="Proteomes" id="UP000255509">
    <property type="component" value="Unassembled WGS sequence"/>
</dbReference>
<protein>
    <submittedName>
        <fullName evidence="2">Gp74</fullName>
    </submittedName>
</protein>
<evidence type="ECO:0000313" key="3">
    <source>
        <dbReference type="Proteomes" id="UP000255509"/>
    </source>
</evidence>
<dbReference type="InterPro" id="IPR003615">
    <property type="entry name" value="HNH_nuc"/>
</dbReference>
<sequence>MNKSPRIYGSRWDRERLIFLRTHPLCVMCHEQGRVTAATVVDHIIPHKLKEALNSGNAEAIAKAQKLFWSRKNWQGLCKQHHDSTKQRMEKRGVVVGCDENGIHLTVHRTGSDDNNSHMCGSYEGGGRVKSSQLCACVTARPPLFAQPRNEKFFSGRFRWQDGARNRPT</sequence>
<dbReference type="FunFam" id="1.10.30.50:FF:000010">
    <property type="entry name" value="HNH endonuclease"/>
    <property type="match status" value="1"/>
</dbReference>
<dbReference type="SMART" id="SM00507">
    <property type="entry name" value="HNHc"/>
    <property type="match status" value="1"/>
</dbReference>
<gene>
    <name evidence="2" type="ORF">NCTC8258_03755</name>
</gene>
<name>A0A379W9P6_SALET</name>
<feature type="domain" description="HNH nuclease" evidence="1">
    <location>
        <begin position="13"/>
        <end position="83"/>
    </location>
</feature>
<dbReference type="EMBL" id="UGXS01000004">
    <property type="protein sequence ID" value="SUH16012.1"/>
    <property type="molecule type" value="Genomic_DNA"/>
</dbReference>
<proteinExistence type="predicted"/>
<accession>A0A379W9P6</accession>
<organism evidence="2 3">
    <name type="scientific">Salmonella enterica I</name>
    <dbReference type="NCBI Taxonomy" id="59201"/>
    <lineage>
        <taxon>Bacteria</taxon>
        <taxon>Pseudomonadati</taxon>
        <taxon>Pseudomonadota</taxon>
        <taxon>Gammaproteobacteria</taxon>
        <taxon>Enterobacterales</taxon>
        <taxon>Enterobacteriaceae</taxon>
        <taxon>Salmonella</taxon>
    </lineage>
</organism>
<reference evidence="2 3" key="1">
    <citation type="submission" date="2018-06" db="EMBL/GenBank/DDBJ databases">
        <authorList>
            <consortium name="Pathogen Informatics"/>
            <person name="Doyle S."/>
        </authorList>
    </citation>
    <scope>NUCLEOTIDE SEQUENCE [LARGE SCALE GENOMIC DNA]</scope>
    <source>
        <strain evidence="2 3">NCTC8258</strain>
    </source>
</reference>
<evidence type="ECO:0000313" key="2">
    <source>
        <dbReference type="EMBL" id="SUH16012.1"/>
    </source>
</evidence>